<dbReference type="GO" id="GO:0051082">
    <property type="term" value="F:unfolded protein binding"/>
    <property type="evidence" value="ECO:0007669"/>
    <property type="project" value="TreeGrafter"/>
</dbReference>
<feature type="coiled-coil region" evidence="2">
    <location>
        <begin position="40"/>
        <end position="67"/>
    </location>
</feature>
<reference evidence="4 5" key="1">
    <citation type="journal article" date="2011" name="J. Gen. Appl. Microbiol.">
        <title>Draft genome sequencing of the enigmatic basidiomycete Mixia osmundae.</title>
        <authorList>
            <person name="Nishida H."/>
            <person name="Nagatsuka Y."/>
            <person name="Sugiyama J."/>
        </authorList>
    </citation>
    <scope>NUCLEOTIDE SEQUENCE [LARGE SCALE GENOMIC DNA]</scope>
    <source>
        <strain evidence="5">CBS 9802 / IAM 14324 / JCM 22182 / KY 12970</strain>
    </source>
</reference>
<dbReference type="AlphaFoldDB" id="G7DSX7"/>
<evidence type="ECO:0000256" key="2">
    <source>
        <dbReference type="SAM" id="Coils"/>
    </source>
</evidence>
<dbReference type="EMBL" id="BABT02000014">
    <property type="protein sequence ID" value="GAA93687.1"/>
    <property type="molecule type" value="Genomic_DNA"/>
</dbReference>
<organism evidence="4 5">
    <name type="scientific">Mixia osmundae (strain CBS 9802 / IAM 14324 / JCM 22182 / KY 12970)</name>
    <dbReference type="NCBI Taxonomy" id="764103"/>
    <lineage>
        <taxon>Eukaryota</taxon>
        <taxon>Fungi</taxon>
        <taxon>Dikarya</taxon>
        <taxon>Basidiomycota</taxon>
        <taxon>Pucciniomycotina</taxon>
        <taxon>Mixiomycetes</taxon>
        <taxon>Mixiales</taxon>
        <taxon>Mixiaceae</taxon>
        <taxon>Mixia</taxon>
    </lineage>
</organism>
<proteinExistence type="predicted"/>
<feature type="compositionally biased region" description="Low complexity" evidence="3">
    <location>
        <begin position="144"/>
        <end position="157"/>
    </location>
</feature>
<dbReference type="STRING" id="764103.G7DSX7"/>
<protein>
    <recommendedName>
        <fullName evidence="1">Vacuolar ATPase assembly protein VMA22</fullName>
    </recommendedName>
</protein>
<keyword evidence="2" id="KW-0175">Coiled coil</keyword>
<dbReference type="InParanoid" id="G7DSX7"/>
<evidence type="ECO:0000313" key="4">
    <source>
        <dbReference type="EMBL" id="GAA93687.1"/>
    </source>
</evidence>
<sequence>MAARMARRPTLLSRLSSSSILSFSARTGPTPIEKELRDLLVQLDNLLAQLLSALSDYEQARLRLAKQFRTGFFDLARAKRSLGTSRVSPASYNMASSAPLRTVLVEQHDRVSICVSTSAKALMGAVSAPSSPEQVEKTRRTRTRSASAASASSSTSSLTEDEEPRVIEDPIMQFSALPPMSLREAQAGFVRGTEAVSDVLNAQIAITRLEHQIDQLRRTIDALKRDRPELGPAS</sequence>
<evidence type="ECO:0000313" key="5">
    <source>
        <dbReference type="Proteomes" id="UP000009131"/>
    </source>
</evidence>
<feature type="coiled-coil region" evidence="2">
    <location>
        <begin position="199"/>
        <end position="226"/>
    </location>
</feature>
<dbReference type="Pfam" id="PF21730">
    <property type="entry name" value="Vma22_CCDC115"/>
    <property type="match status" value="1"/>
</dbReference>
<name>G7DSX7_MIXOS</name>
<dbReference type="OMA" id="HDRVSIC"/>
<dbReference type="GO" id="GO:0070072">
    <property type="term" value="P:vacuolar proton-transporting V-type ATPase complex assembly"/>
    <property type="evidence" value="ECO:0007669"/>
    <property type="project" value="InterPro"/>
</dbReference>
<keyword evidence="5" id="KW-1185">Reference proteome</keyword>
<dbReference type="eggNOG" id="ENOG502R7TW">
    <property type="taxonomic scope" value="Eukaryota"/>
</dbReference>
<evidence type="ECO:0000256" key="1">
    <source>
        <dbReference type="ARBA" id="ARBA00093634"/>
    </source>
</evidence>
<dbReference type="PANTHER" id="PTHR31996">
    <property type="entry name" value="COILED-COIL DOMAIN-CONTAINING PROTEIN 115"/>
    <property type="match status" value="1"/>
</dbReference>
<dbReference type="PANTHER" id="PTHR31996:SF2">
    <property type="entry name" value="COILED-COIL DOMAIN-CONTAINING PROTEIN 115"/>
    <property type="match status" value="1"/>
</dbReference>
<dbReference type="HOGENOM" id="CLU_1185270_0_0_1"/>
<dbReference type="RefSeq" id="XP_014565549.1">
    <property type="nucleotide sequence ID" value="XM_014710063.1"/>
</dbReference>
<dbReference type="Proteomes" id="UP000009131">
    <property type="component" value="Unassembled WGS sequence"/>
</dbReference>
<gene>
    <name evidence="4" type="primary">Mo00332</name>
    <name evidence="4" type="ORF">E5Q_00332</name>
</gene>
<dbReference type="OrthoDB" id="408631at2759"/>
<accession>G7DSX7</accession>
<dbReference type="InterPro" id="IPR040357">
    <property type="entry name" value="Vma22/CCDC115"/>
</dbReference>
<feature type="region of interest" description="Disordered" evidence="3">
    <location>
        <begin position="125"/>
        <end position="164"/>
    </location>
</feature>
<reference evidence="4 5" key="2">
    <citation type="journal article" date="2012" name="Open Biol.">
        <title>Characteristics of nucleosomes and linker DNA regions on the genome of the basidiomycete Mixia osmundae revealed by mono- and dinucleosome mapping.</title>
        <authorList>
            <person name="Nishida H."/>
            <person name="Kondo S."/>
            <person name="Matsumoto T."/>
            <person name="Suzuki Y."/>
            <person name="Yoshikawa H."/>
            <person name="Taylor T.D."/>
            <person name="Sugiyama J."/>
        </authorList>
    </citation>
    <scope>NUCLEOTIDE SEQUENCE [LARGE SCALE GENOMIC DNA]</scope>
    <source>
        <strain evidence="5">CBS 9802 / IAM 14324 / JCM 22182 / KY 12970</strain>
    </source>
</reference>
<comment type="caution">
    <text evidence="4">The sequence shown here is derived from an EMBL/GenBank/DDBJ whole genome shotgun (WGS) entry which is preliminary data.</text>
</comment>
<dbReference type="GO" id="GO:1990871">
    <property type="term" value="C:Vma12-Vma22 assembly complex"/>
    <property type="evidence" value="ECO:0007669"/>
    <property type="project" value="TreeGrafter"/>
</dbReference>
<evidence type="ECO:0000256" key="3">
    <source>
        <dbReference type="SAM" id="MobiDB-lite"/>
    </source>
</evidence>